<dbReference type="EMBL" id="JABZXS010000001">
    <property type="protein sequence ID" value="MBF1672628.1"/>
    <property type="molecule type" value="Genomic_DNA"/>
</dbReference>
<dbReference type="Proteomes" id="UP000785653">
    <property type="component" value="Unassembled WGS sequence"/>
</dbReference>
<dbReference type="InterPro" id="IPR021739">
    <property type="entry name" value="SaV-like"/>
</dbReference>
<organism evidence="1 2">
    <name type="scientific">Rothia mucilaginosa</name>
    <dbReference type="NCBI Taxonomy" id="43675"/>
    <lineage>
        <taxon>Bacteria</taxon>
        <taxon>Bacillati</taxon>
        <taxon>Actinomycetota</taxon>
        <taxon>Actinomycetes</taxon>
        <taxon>Micrococcales</taxon>
        <taxon>Micrococcaceae</taxon>
        <taxon>Rothia</taxon>
    </lineage>
</organism>
<evidence type="ECO:0000313" key="2">
    <source>
        <dbReference type="Proteomes" id="UP000785653"/>
    </source>
</evidence>
<dbReference type="AlphaFoldDB" id="A0A930LXD6"/>
<dbReference type="Pfam" id="PF11753">
    <property type="entry name" value="DUF3310"/>
    <property type="match status" value="1"/>
</dbReference>
<protein>
    <submittedName>
        <fullName evidence="1">DUF3310 domain-containing protein</fullName>
    </submittedName>
</protein>
<evidence type="ECO:0000313" key="1">
    <source>
        <dbReference type="EMBL" id="MBF1672628.1"/>
    </source>
</evidence>
<gene>
    <name evidence="1" type="ORF">HXO65_00210</name>
</gene>
<accession>A0A930LXD6</accession>
<sequence>MRHVSVPAPRTPPPIPRPARCVSCRVPWETINPRCETCIHRAYKATLDLIEALTWDYGYNYSEQLELTGDVSKSIIEKGILNMEVEAPRADLAIDPINPNHYNPIFSVDLEKHINKMPYFAGAALKYLWRAPSKNGVEDLDKARKCLQLHLQYAMWTRERPTPGVAGLVVEMEREWDKYLTDDKVYPLRKAQLRALLTAAKWLAGHDAEPSHAINEYQAALRGA</sequence>
<proteinExistence type="predicted"/>
<comment type="caution">
    <text evidence="1">The sequence shown here is derived from an EMBL/GenBank/DDBJ whole genome shotgun (WGS) entry which is preliminary data.</text>
</comment>
<name>A0A930LXD6_9MICC</name>
<reference evidence="1" key="1">
    <citation type="submission" date="2020-04" db="EMBL/GenBank/DDBJ databases">
        <title>Deep metagenomics examines the oral microbiome during advanced dental caries in children, revealing novel taxa and co-occurrences with host molecules.</title>
        <authorList>
            <person name="Baker J.L."/>
            <person name="Morton J.T."/>
            <person name="Dinis M."/>
            <person name="Alvarez R."/>
            <person name="Tran N.C."/>
            <person name="Knight R."/>
            <person name="Edlund A."/>
        </authorList>
    </citation>
    <scope>NUCLEOTIDE SEQUENCE</scope>
    <source>
        <strain evidence="1">JCVI_47_bin.3</strain>
    </source>
</reference>